<evidence type="ECO:0000313" key="6">
    <source>
        <dbReference type="Proteomes" id="UP000053664"/>
    </source>
</evidence>
<dbReference type="PANTHER" id="PTHR30502:SF0">
    <property type="entry name" value="PHOSPHOENOLPYRUVATE CARBOXYLASE FAMILY PROTEIN"/>
    <property type="match status" value="1"/>
</dbReference>
<dbReference type="InterPro" id="IPR015813">
    <property type="entry name" value="Pyrv/PenolPyrv_kinase-like_dom"/>
</dbReference>
<dbReference type="OrthoDB" id="1621678at2759"/>
<accession>A0A061H8K2</accession>
<dbReference type="GO" id="GO:0016832">
    <property type="term" value="F:aldehyde-lyase activity"/>
    <property type="evidence" value="ECO:0007669"/>
    <property type="project" value="TreeGrafter"/>
</dbReference>
<dbReference type="GO" id="GO:0046872">
    <property type="term" value="F:metal ion binding"/>
    <property type="evidence" value="ECO:0007669"/>
    <property type="project" value="UniProtKB-KW"/>
</dbReference>
<evidence type="ECO:0000313" key="5">
    <source>
        <dbReference type="EMBL" id="EPQ29222.1"/>
    </source>
</evidence>
<evidence type="ECO:0000259" key="4">
    <source>
        <dbReference type="Pfam" id="PF03328"/>
    </source>
</evidence>
<gene>
    <name evidence="5" type="ORF">PFL1_03509</name>
</gene>
<dbReference type="RefSeq" id="XP_007879216.1">
    <property type="nucleotide sequence ID" value="XM_007881025.1"/>
</dbReference>
<dbReference type="GO" id="GO:0005737">
    <property type="term" value="C:cytoplasm"/>
    <property type="evidence" value="ECO:0007669"/>
    <property type="project" value="TreeGrafter"/>
</dbReference>
<dbReference type="SUPFAM" id="SSF51621">
    <property type="entry name" value="Phosphoenolpyruvate/pyruvate domain"/>
    <property type="match status" value="1"/>
</dbReference>
<keyword evidence="3" id="KW-0456">Lyase</keyword>
<evidence type="ECO:0000256" key="1">
    <source>
        <dbReference type="ARBA" id="ARBA00005568"/>
    </source>
</evidence>
<feature type="domain" description="HpcH/HpaI aldolase/citrate lyase" evidence="4">
    <location>
        <begin position="33"/>
        <end position="250"/>
    </location>
</feature>
<dbReference type="InterPro" id="IPR050251">
    <property type="entry name" value="HpcH-HpaI_aldolase"/>
</dbReference>
<evidence type="ECO:0000256" key="2">
    <source>
        <dbReference type="ARBA" id="ARBA00022723"/>
    </source>
</evidence>
<dbReference type="HOGENOM" id="CLU_059964_4_0_1"/>
<protein>
    <recommendedName>
        <fullName evidence="4">HpcH/HpaI aldolase/citrate lyase domain-containing protein</fullName>
    </recommendedName>
</protein>
<evidence type="ECO:0000256" key="3">
    <source>
        <dbReference type="ARBA" id="ARBA00023239"/>
    </source>
</evidence>
<dbReference type="GeneID" id="19317618"/>
<keyword evidence="2" id="KW-0479">Metal-binding</keyword>
<dbReference type="InterPro" id="IPR005000">
    <property type="entry name" value="Aldolase/citrate-lyase_domain"/>
</dbReference>
<dbReference type="KEGG" id="pfp:PFL1_03509"/>
<dbReference type="InterPro" id="IPR040442">
    <property type="entry name" value="Pyrv_kinase-like_dom_sf"/>
</dbReference>
<dbReference type="eggNOG" id="ENOG502RY9K">
    <property type="taxonomic scope" value="Eukaryota"/>
</dbReference>
<dbReference type="EMBL" id="KE361632">
    <property type="protein sequence ID" value="EPQ29222.1"/>
    <property type="molecule type" value="Genomic_DNA"/>
</dbReference>
<reference evidence="5 6" key="1">
    <citation type="journal article" date="2013" name="Plant Cell">
        <title>The transition from a phytopathogenic smut ancestor to an anamorphic biocontrol agent deciphered by comparative whole-genome analysis.</title>
        <authorList>
            <person name="Lefebvre F."/>
            <person name="Joly D.L."/>
            <person name="Labbe C."/>
            <person name="Teichmann B."/>
            <person name="Linning R."/>
            <person name="Belzile F."/>
            <person name="Bakkeren G."/>
            <person name="Belanger R.R."/>
        </authorList>
    </citation>
    <scope>NUCLEOTIDE SEQUENCE [LARGE SCALE GENOMIC DNA]</scope>
    <source>
        <strain evidence="5 6">PF-1</strain>
    </source>
</reference>
<dbReference type="Pfam" id="PF03328">
    <property type="entry name" value="HpcH_HpaI"/>
    <property type="match status" value="1"/>
</dbReference>
<organism evidence="5 6">
    <name type="scientific">Pseudozyma flocculosa PF-1</name>
    <dbReference type="NCBI Taxonomy" id="1277687"/>
    <lineage>
        <taxon>Eukaryota</taxon>
        <taxon>Fungi</taxon>
        <taxon>Dikarya</taxon>
        <taxon>Basidiomycota</taxon>
        <taxon>Ustilaginomycotina</taxon>
        <taxon>Ustilaginomycetes</taxon>
        <taxon>Ustilaginales</taxon>
        <taxon>Ustilaginaceae</taxon>
        <taxon>Pseudozyma</taxon>
    </lineage>
</organism>
<dbReference type="Proteomes" id="UP000053664">
    <property type="component" value="Unassembled WGS sequence"/>
</dbReference>
<dbReference type="Gene3D" id="3.20.20.60">
    <property type="entry name" value="Phosphoenolpyruvate-binding domains"/>
    <property type="match status" value="1"/>
</dbReference>
<dbReference type="PANTHER" id="PTHR30502">
    <property type="entry name" value="2-KETO-3-DEOXY-L-RHAMNONATE ALDOLASE"/>
    <property type="match status" value="1"/>
</dbReference>
<dbReference type="AlphaFoldDB" id="A0A061H8K2"/>
<comment type="similarity">
    <text evidence="1">Belongs to the HpcH/HpaI aldolase family.</text>
</comment>
<name>A0A061H8K2_9BASI</name>
<sequence length="282" mass="30739">MMPSLTPVPNHLARRLRNGQLGTAITARLVDKIDMASLAYVSGWHSVLIDLEHSVIGQEAAIQLTRACILAGIAPVIRVPQGDAAWLGRALDAGAQGVIVPHVDTADEARRIVQQARHFPRGHRSFTYSFPSLHHQNLPPQQAFDYIDSETLVFCMLESRTAIANAEEIAAVEGFDVLLIGSADLTTDMGISCQFDHPDYDAAVLRVCDVAKRHGKIVGLGGIQGRPDLLKRYIDHGARFIMGGADWGMLLAAFQNQQKSLMTLLPDQDEVKAAPLQLPVSR</sequence>
<proteinExistence type="inferred from homology"/>